<evidence type="ECO:0000313" key="2">
    <source>
        <dbReference type="EMBL" id="MFB9063546.1"/>
    </source>
</evidence>
<dbReference type="EMBL" id="JBHMEX010000020">
    <property type="protein sequence ID" value="MFB9063546.1"/>
    <property type="molecule type" value="Genomic_DNA"/>
</dbReference>
<feature type="transmembrane region" description="Helical" evidence="1">
    <location>
        <begin position="70"/>
        <end position="91"/>
    </location>
</feature>
<gene>
    <name evidence="2" type="ORF">ACFFUQ_05885</name>
</gene>
<sequence>MESPLLVNEKANLFTDKYYKTNDLSDAVFNSKTFSIMHFIAFTLTIMSLNYFFSSVLYNKNKLNEESISGINIIVKIISGILVYWILYGLIKIFL</sequence>
<organism evidence="2 3">
    <name type="scientific">Flavobacterium branchiarum</name>
    <dbReference type="NCBI Taxonomy" id="1114870"/>
    <lineage>
        <taxon>Bacteria</taxon>
        <taxon>Pseudomonadati</taxon>
        <taxon>Bacteroidota</taxon>
        <taxon>Flavobacteriia</taxon>
        <taxon>Flavobacteriales</taxon>
        <taxon>Flavobacteriaceae</taxon>
        <taxon>Flavobacterium</taxon>
    </lineage>
</organism>
<dbReference type="Proteomes" id="UP001589589">
    <property type="component" value="Unassembled WGS sequence"/>
</dbReference>
<protein>
    <submittedName>
        <fullName evidence="2">Uncharacterized protein</fullName>
    </submittedName>
</protein>
<comment type="caution">
    <text evidence="2">The sequence shown here is derived from an EMBL/GenBank/DDBJ whole genome shotgun (WGS) entry which is preliminary data.</text>
</comment>
<keyword evidence="3" id="KW-1185">Reference proteome</keyword>
<evidence type="ECO:0000313" key="3">
    <source>
        <dbReference type="Proteomes" id="UP001589589"/>
    </source>
</evidence>
<keyword evidence="1" id="KW-1133">Transmembrane helix</keyword>
<reference evidence="2 3" key="1">
    <citation type="submission" date="2024-09" db="EMBL/GenBank/DDBJ databases">
        <authorList>
            <person name="Sun Q."/>
            <person name="Mori K."/>
        </authorList>
    </citation>
    <scope>NUCLEOTIDE SEQUENCE [LARGE SCALE GENOMIC DNA]</scope>
    <source>
        <strain evidence="2 3">CECT 7908</strain>
    </source>
</reference>
<proteinExistence type="predicted"/>
<keyword evidence="1" id="KW-0472">Membrane</keyword>
<feature type="transmembrane region" description="Helical" evidence="1">
    <location>
        <begin position="36"/>
        <end position="58"/>
    </location>
</feature>
<dbReference type="RefSeq" id="WP_290267213.1">
    <property type="nucleotide sequence ID" value="NZ_JAUFQQ010000005.1"/>
</dbReference>
<name>A0ABV5FK70_9FLAO</name>
<accession>A0ABV5FK70</accession>
<evidence type="ECO:0000256" key="1">
    <source>
        <dbReference type="SAM" id="Phobius"/>
    </source>
</evidence>
<keyword evidence="1" id="KW-0812">Transmembrane</keyword>